<accession>M4BNU8</accession>
<feature type="compositionally biased region" description="Polar residues" evidence="1">
    <location>
        <begin position="27"/>
        <end position="39"/>
    </location>
</feature>
<protein>
    <submittedName>
        <fullName evidence="2">Uncharacterized protein</fullName>
    </submittedName>
</protein>
<dbReference type="VEuPathDB" id="FungiDB:HpaG808086"/>
<dbReference type="InParanoid" id="M4BNU8"/>
<dbReference type="EMBL" id="JH598467">
    <property type="status" value="NOT_ANNOTATED_CDS"/>
    <property type="molecule type" value="Genomic_DNA"/>
</dbReference>
<proteinExistence type="predicted"/>
<dbReference type="STRING" id="559515.M4BNU8"/>
<feature type="compositionally biased region" description="Acidic residues" evidence="1">
    <location>
        <begin position="1"/>
        <end position="13"/>
    </location>
</feature>
<dbReference type="HOGENOM" id="CLU_2089475_0_0_1"/>
<organism evidence="2 3">
    <name type="scientific">Hyaloperonospora arabidopsidis (strain Emoy2)</name>
    <name type="common">Downy mildew agent</name>
    <name type="synonym">Peronospora arabidopsidis</name>
    <dbReference type="NCBI Taxonomy" id="559515"/>
    <lineage>
        <taxon>Eukaryota</taxon>
        <taxon>Sar</taxon>
        <taxon>Stramenopiles</taxon>
        <taxon>Oomycota</taxon>
        <taxon>Peronosporomycetes</taxon>
        <taxon>Peronosporales</taxon>
        <taxon>Peronosporaceae</taxon>
        <taxon>Hyaloperonospora</taxon>
    </lineage>
</organism>
<evidence type="ECO:0000313" key="3">
    <source>
        <dbReference type="Proteomes" id="UP000011713"/>
    </source>
</evidence>
<reference evidence="3" key="1">
    <citation type="journal article" date="2010" name="Science">
        <title>Signatures of adaptation to obligate biotrophy in the Hyaloperonospora arabidopsidis genome.</title>
        <authorList>
            <person name="Baxter L."/>
            <person name="Tripathy S."/>
            <person name="Ishaque N."/>
            <person name="Boot N."/>
            <person name="Cabral A."/>
            <person name="Kemen E."/>
            <person name="Thines M."/>
            <person name="Ah-Fong A."/>
            <person name="Anderson R."/>
            <person name="Badejoko W."/>
            <person name="Bittner-Eddy P."/>
            <person name="Boore J.L."/>
            <person name="Chibucos M.C."/>
            <person name="Coates M."/>
            <person name="Dehal P."/>
            <person name="Delehaunty K."/>
            <person name="Dong S."/>
            <person name="Downton P."/>
            <person name="Dumas B."/>
            <person name="Fabro G."/>
            <person name="Fronick C."/>
            <person name="Fuerstenberg S.I."/>
            <person name="Fulton L."/>
            <person name="Gaulin E."/>
            <person name="Govers F."/>
            <person name="Hughes L."/>
            <person name="Humphray S."/>
            <person name="Jiang R.H."/>
            <person name="Judelson H."/>
            <person name="Kamoun S."/>
            <person name="Kyung K."/>
            <person name="Meijer H."/>
            <person name="Minx P."/>
            <person name="Morris P."/>
            <person name="Nelson J."/>
            <person name="Phuntumart V."/>
            <person name="Qutob D."/>
            <person name="Rehmany A."/>
            <person name="Rougon-Cardoso A."/>
            <person name="Ryden P."/>
            <person name="Torto-Alalibo T."/>
            <person name="Studholme D."/>
            <person name="Wang Y."/>
            <person name="Win J."/>
            <person name="Wood J."/>
            <person name="Clifton S.W."/>
            <person name="Rogers J."/>
            <person name="Van den Ackerveken G."/>
            <person name="Jones J.D."/>
            <person name="McDowell J.M."/>
            <person name="Beynon J."/>
            <person name="Tyler B.M."/>
        </authorList>
    </citation>
    <scope>NUCLEOTIDE SEQUENCE [LARGE SCALE GENOMIC DNA]</scope>
    <source>
        <strain evidence="3">Emoy2</strain>
    </source>
</reference>
<keyword evidence="3" id="KW-1185">Reference proteome</keyword>
<evidence type="ECO:0000256" key="1">
    <source>
        <dbReference type="SAM" id="MobiDB-lite"/>
    </source>
</evidence>
<dbReference type="EnsemblProtists" id="HpaT808086">
    <property type="protein sequence ID" value="HpaP808086"/>
    <property type="gene ID" value="HpaG808086"/>
</dbReference>
<sequence length="117" mass="13090">MDDEDDDGDEDREPSDASRSDGIHTPISGSPRSTPVSTSVEERPTGAVSTQLSSTPGRDGEQESHMRPVRKKQAITRYEQEFPNLRRGEFNLDDYEAQYCFSAEEDGENASTYEQVL</sequence>
<dbReference type="AlphaFoldDB" id="M4BNU8"/>
<feature type="compositionally biased region" description="Polar residues" evidence="1">
    <location>
        <begin position="47"/>
        <end position="56"/>
    </location>
</feature>
<evidence type="ECO:0000313" key="2">
    <source>
        <dbReference type="EnsemblProtists" id="HpaP808086"/>
    </source>
</evidence>
<dbReference type="Proteomes" id="UP000011713">
    <property type="component" value="Unassembled WGS sequence"/>
</dbReference>
<name>M4BNU8_HYAAE</name>
<feature type="region of interest" description="Disordered" evidence="1">
    <location>
        <begin position="1"/>
        <end position="76"/>
    </location>
</feature>
<reference evidence="2" key="2">
    <citation type="submission" date="2015-06" db="UniProtKB">
        <authorList>
            <consortium name="EnsemblProtists"/>
        </authorList>
    </citation>
    <scope>IDENTIFICATION</scope>
    <source>
        <strain evidence="2">Emoy2</strain>
    </source>
</reference>